<name>A0A549YMZ5_9BACI</name>
<dbReference type="PANTHER" id="PTHR48098">
    <property type="entry name" value="ENTEROCHELIN ESTERASE-RELATED"/>
    <property type="match status" value="1"/>
</dbReference>
<dbReference type="AlphaFoldDB" id="A0A549YMZ5"/>
<gene>
    <name evidence="1" type="ORF">FH966_09760</name>
</gene>
<evidence type="ECO:0000313" key="2">
    <source>
        <dbReference type="Proteomes" id="UP000319280"/>
    </source>
</evidence>
<dbReference type="EMBL" id="VJMZ01000001">
    <property type="protein sequence ID" value="TRM13245.1"/>
    <property type="molecule type" value="Genomic_DNA"/>
</dbReference>
<sequence length="241" mass="27533">MGRKGTMLEEQIESHHLNETMTVKIYLPEAFTPFYKYHLCIMQDGNDYYQLGRAATLSDQMHEDGDMEHTILVGIHYKDKYDRREKYHPAGSQQQAYMKFLVQEAVPFLDKLLPTYCMGQSRALIGDSLAGTLALMTALKYPNTFGYVIMQSPYVDAAVLEAVKKSETRQQVSIYHTVGTAETAVATTDGGKADFVAPNRELNQLLQEKGLPYTYHELENGNHTWKYWQSDLQHAFLSLFN</sequence>
<comment type="caution">
    <text evidence="1">The sequence shown here is derived from an EMBL/GenBank/DDBJ whole genome shotgun (WGS) entry which is preliminary data.</text>
</comment>
<accession>A0A549YMZ5</accession>
<dbReference type="PANTHER" id="PTHR48098:SF3">
    <property type="entry name" value="IRON(III) ENTEROBACTIN ESTERASE"/>
    <property type="match status" value="1"/>
</dbReference>
<dbReference type="SUPFAM" id="SSF53474">
    <property type="entry name" value="alpha/beta-Hydrolases"/>
    <property type="match status" value="1"/>
</dbReference>
<dbReference type="RefSeq" id="WP_142792098.1">
    <property type="nucleotide sequence ID" value="NZ_VJMZ01000001.1"/>
</dbReference>
<reference evidence="1 2" key="1">
    <citation type="submission" date="2019-07" db="EMBL/GenBank/DDBJ databases">
        <title>Genomic analysis of Lentibacillus sp. NKC851-2.</title>
        <authorList>
            <person name="Oh Y.J."/>
        </authorList>
    </citation>
    <scope>NUCLEOTIDE SEQUENCE [LARGE SCALE GENOMIC DNA]</scope>
    <source>
        <strain evidence="1 2">NKC851-2</strain>
    </source>
</reference>
<dbReference type="InterPro" id="IPR000801">
    <property type="entry name" value="Esterase-like"/>
</dbReference>
<organism evidence="1 2">
    <name type="scientific">Lentibacillus cibarius</name>
    <dbReference type="NCBI Taxonomy" id="2583219"/>
    <lineage>
        <taxon>Bacteria</taxon>
        <taxon>Bacillati</taxon>
        <taxon>Bacillota</taxon>
        <taxon>Bacilli</taxon>
        <taxon>Bacillales</taxon>
        <taxon>Bacillaceae</taxon>
        <taxon>Lentibacillus</taxon>
    </lineage>
</organism>
<keyword evidence="2" id="KW-1185">Reference proteome</keyword>
<dbReference type="InterPro" id="IPR029058">
    <property type="entry name" value="AB_hydrolase_fold"/>
</dbReference>
<protein>
    <submittedName>
        <fullName evidence="1">Esterase family protein</fullName>
    </submittedName>
</protein>
<proteinExistence type="predicted"/>
<dbReference type="Pfam" id="PF00756">
    <property type="entry name" value="Esterase"/>
    <property type="match status" value="1"/>
</dbReference>
<evidence type="ECO:0000313" key="1">
    <source>
        <dbReference type="EMBL" id="TRM13245.1"/>
    </source>
</evidence>
<dbReference type="InterPro" id="IPR050583">
    <property type="entry name" value="Mycobacterial_A85_antigen"/>
</dbReference>
<dbReference type="Gene3D" id="3.40.50.1820">
    <property type="entry name" value="alpha/beta hydrolase"/>
    <property type="match status" value="1"/>
</dbReference>
<dbReference type="Proteomes" id="UP000319280">
    <property type="component" value="Unassembled WGS sequence"/>
</dbReference>